<dbReference type="Proteomes" id="UP001060215">
    <property type="component" value="Chromosome 5"/>
</dbReference>
<comment type="caution">
    <text evidence="1">The sequence shown here is derived from an EMBL/GenBank/DDBJ whole genome shotgun (WGS) entry which is preliminary data.</text>
</comment>
<keyword evidence="2" id="KW-1185">Reference proteome</keyword>
<name>A0ACC0HCK1_9ERIC</name>
<accession>A0ACC0HCK1</accession>
<evidence type="ECO:0000313" key="1">
    <source>
        <dbReference type="EMBL" id="KAI8010242.1"/>
    </source>
</evidence>
<evidence type="ECO:0000313" key="2">
    <source>
        <dbReference type="Proteomes" id="UP001060215"/>
    </source>
</evidence>
<gene>
    <name evidence="1" type="ORF">LOK49_LG06G02371</name>
</gene>
<protein>
    <submittedName>
        <fullName evidence="1">Uncharacterized protein</fullName>
    </submittedName>
</protein>
<sequence length="106" mass="11299">MPSHQFSPPQSLPLPLPLYHPFLTSISDSISAAFSILIFAASLFSDSKASHRVSYSTFAVINGSSVVAITVVISLTDPDKCYQIQAEGEGERGVGERAATRRSSSP</sequence>
<proteinExistence type="predicted"/>
<reference evidence="1 2" key="1">
    <citation type="journal article" date="2022" name="Plant J.">
        <title>Chromosome-level genome of Camellia lanceoleosa provides a valuable resource for understanding genome evolution and self-incompatibility.</title>
        <authorList>
            <person name="Gong W."/>
            <person name="Xiao S."/>
            <person name="Wang L."/>
            <person name="Liao Z."/>
            <person name="Chang Y."/>
            <person name="Mo W."/>
            <person name="Hu G."/>
            <person name="Li W."/>
            <person name="Zhao G."/>
            <person name="Zhu H."/>
            <person name="Hu X."/>
            <person name="Ji K."/>
            <person name="Xiang X."/>
            <person name="Song Q."/>
            <person name="Yuan D."/>
            <person name="Jin S."/>
            <person name="Zhang L."/>
        </authorList>
    </citation>
    <scope>NUCLEOTIDE SEQUENCE [LARGE SCALE GENOMIC DNA]</scope>
    <source>
        <strain evidence="1">SQ_2022a</strain>
    </source>
</reference>
<organism evidence="1 2">
    <name type="scientific">Camellia lanceoleosa</name>
    <dbReference type="NCBI Taxonomy" id="1840588"/>
    <lineage>
        <taxon>Eukaryota</taxon>
        <taxon>Viridiplantae</taxon>
        <taxon>Streptophyta</taxon>
        <taxon>Embryophyta</taxon>
        <taxon>Tracheophyta</taxon>
        <taxon>Spermatophyta</taxon>
        <taxon>Magnoliopsida</taxon>
        <taxon>eudicotyledons</taxon>
        <taxon>Gunneridae</taxon>
        <taxon>Pentapetalae</taxon>
        <taxon>asterids</taxon>
        <taxon>Ericales</taxon>
        <taxon>Theaceae</taxon>
        <taxon>Camellia</taxon>
    </lineage>
</organism>
<dbReference type="EMBL" id="CM045762">
    <property type="protein sequence ID" value="KAI8010242.1"/>
    <property type="molecule type" value="Genomic_DNA"/>
</dbReference>